<dbReference type="InterPro" id="IPR001254">
    <property type="entry name" value="Trypsin_dom"/>
</dbReference>
<dbReference type="Pfam" id="PF00089">
    <property type="entry name" value="Trypsin"/>
    <property type="match status" value="1"/>
</dbReference>
<sequence length="644" mass="74170">MLETVFIKIMLAIFVLNKQVYSAGDIHFSHEHKKQDKFRVSTNTRHMKTSELQVEIMKQYKFEKDKLLSNKTNTYIKISNKTSNNQVNTTEKTAHNKTSLRHHVLLLHQNPNKYSIQLARLPSNLQTSTPSYIEFHYFDNSENVNIYPTKNSANNYKIAFLRPPLFLIRLNDAACHTPSENFMILSKKVLSNTIKFSRDNHAASSKYLIKSLHDDNTKYRQYTLFINSPKVNNGTCAYKTSTNIYKNANRNILSREINNNKNRSSSISTEKNSKKFESTTAYDRIKFFEIYDSNTDAPRSLSFKEKNDEFQSNYYRKNAHVNLNKENNSFHTTKSHYITRSLKKYGTPNDTKREISKYVEKYSSTSTSKTNNPNAIPISTNFPCLSKSASWSEFPFVAVYTYEPAQVHCDCASISSHWLVSSATCLYLHHKDLRIDGRSAFVSYCSNNWRRPGRIAYVRRSLLHPRFKPTDKIRRQLYNIGVIQVASSMANTCIRWQPISLMSHQFVAGPDGTLATAVGWGLDRYDTRHSTSELPLHPLMLYQSLVFSDSCPGNSGYSNAKLFNKESVKNVYCLSLPPYIKEENDTVHGSLLLVGGKLIALYLQEERRPWGVQSAQYTSIWRLIPWLLDVAQEIDEQDPLDAEI</sequence>
<gene>
    <name evidence="4" type="primary">LOC113393301</name>
</gene>
<dbReference type="Proteomes" id="UP001652626">
    <property type="component" value="Chromosome 6"/>
</dbReference>
<evidence type="ECO:0000313" key="3">
    <source>
        <dbReference type="Proteomes" id="UP001652626"/>
    </source>
</evidence>
<dbReference type="InterPro" id="IPR043504">
    <property type="entry name" value="Peptidase_S1_PA_chymotrypsin"/>
</dbReference>
<evidence type="ECO:0000259" key="2">
    <source>
        <dbReference type="PROSITE" id="PS50240"/>
    </source>
</evidence>
<proteinExistence type="predicted"/>
<keyword evidence="3" id="KW-1185">Reference proteome</keyword>
<protein>
    <recommendedName>
        <fullName evidence="2">Peptidase S1 domain-containing protein</fullName>
    </recommendedName>
</protein>
<feature type="chain" id="PRO_5045867243" description="Peptidase S1 domain-containing protein" evidence="1">
    <location>
        <begin position="23"/>
        <end position="644"/>
    </location>
</feature>
<feature type="signal peptide" evidence="1">
    <location>
        <begin position="1"/>
        <end position="22"/>
    </location>
</feature>
<dbReference type="InterPro" id="IPR009003">
    <property type="entry name" value="Peptidase_S1_PA"/>
</dbReference>
<reference evidence="4" key="1">
    <citation type="submission" date="2025-08" db="UniProtKB">
        <authorList>
            <consortium name="RefSeq"/>
        </authorList>
    </citation>
    <scope>IDENTIFICATION</scope>
    <source>
        <tissue evidence="4">Whole body</tissue>
    </source>
</reference>
<keyword evidence="1" id="KW-0732">Signal</keyword>
<name>A0ABM4AIY1_VANTA</name>
<evidence type="ECO:0000313" key="4">
    <source>
        <dbReference type="RefSeq" id="XP_064071233.1"/>
    </source>
</evidence>
<dbReference type="PROSITE" id="PS50240">
    <property type="entry name" value="TRYPSIN_DOM"/>
    <property type="match status" value="1"/>
</dbReference>
<dbReference type="RefSeq" id="XP_064071233.1">
    <property type="nucleotide sequence ID" value="XM_064215163.1"/>
</dbReference>
<feature type="domain" description="Peptidase S1" evidence="2">
    <location>
        <begin position="378"/>
        <end position="632"/>
    </location>
</feature>
<evidence type="ECO:0000256" key="1">
    <source>
        <dbReference type="SAM" id="SignalP"/>
    </source>
</evidence>
<dbReference type="SUPFAM" id="SSF50494">
    <property type="entry name" value="Trypsin-like serine proteases"/>
    <property type="match status" value="1"/>
</dbReference>
<organism evidence="3 4">
    <name type="scientific">Vanessa tameamea</name>
    <name type="common">Kamehameha butterfly</name>
    <dbReference type="NCBI Taxonomy" id="334116"/>
    <lineage>
        <taxon>Eukaryota</taxon>
        <taxon>Metazoa</taxon>
        <taxon>Ecdysozoa</taxon>
        <taxon>Arthropoda</taxon>
        <taxon>Hexapoda</taxon>
        <taxon>Insecta</taxon>
        <taxon>Pterygota</taxon>
        <taxon>Neoptera</taxon>
        <taxon>Endopterygota</taxon>
        <taxon>Lepidoptera</taxon>
        <taxon>Glossata</taxon>
        <taxon>Ditrysia</taxon>
        <taxon>Papilionoidea</taxon>
        <taxon>Nymphalidae</taxon>
        <taxon>Nymphalinae</taxon>
        <taxon>Vanessa</taxon>
    </lineage>
</organism>
<dbReference type="Gene3D" id="2.40.10.10">
    <property type="entry name" value="Trypsin-like serine proteases"/>
    <property type="match status" value="1"/>
</dbReference>
<accession>A0ABM4AIY1</accession>
<dbReference type="GeneID" id="113393301"/>